<keyword evidence="2" id="KW-0067">ATP-binding</keyword>
<name>A0A212T108_9BURK</name>
<dbReference type="RefSeq" id="WP_088811987.1">
    <property type="nucleotide sequence ID" value="NZ_FYEX01000001.1"/>
</dbReference>
<dbReference type="InterPro" id="IPR011604">
    <property type="entry name" value="PDDEXK-like_dom_sf"/>
</dbReference>
<accession>A0A212T108</accession>
<proteinExistence type="predicted"/>
<dbReference type="SUPFAM" id="SSF52540">
    <property type="entry name" value="P-loop containing nucleoside triphosphate hydrolases"/>
    <property type="match status" value="1"/>
</dbReference>
<dbReference type="InterPro" id="IPR027417">
    <property type="entry name" value="P-loop_NTPase"/>
</dbReference>
<evidence type="ECO:0000259" key="1">
    <source>
        <dbReference type="Pfam" id="PF12705"/>
    </source>
</evidence>
<dbReference type="EMBL" id="FYEX01000001">
    <property type="protein sequence ID" value="SNC59689.1"/>
    <property type="molecule type" value="Genomic_DNA"/>
</dbReference>
<organism evidence="2 3">
    <name type="scientific">Polynucleobacter victoriensis</name>
    <dbReference type="NCBI Taxonomy" id="2049319"/>
    <lineage>
        <taxon>Bacteria</taxon>
        <taxon>Pseudomonadati</taxon>
        <taxon>Pseudomonadota</taxon>
        <taxon>Betaproteobacteria</taxon>
        <taxon>Burkholderiales</taxon>
        <taxon>Burkholderiaceae</taxon>
        <taxon>Polynucleobacter</taxon>
    </lineage>
</organism>
<evidence type="ECO:0000313" key="2">
    <source>
        <dbReference type="EMBL" id="SNC59689.1"/>
    </source>
</evidence>
<evidence type="ECO:0000313" key="3">
    <source>
        <dbReference type="Proteomes" id="UP000197215"/>
    </source>
</evidence>
<reference evidence="2 3" key="1">
    <citation type="submission" date="2017-06" db="EMBL/GenBank/DDBJ databases">
        <authorList>
            <person name="Kim H.J."/>
            <person name="Triplett B.A."/>
        </authorList>
    </citation>
    <scope>NUCLEOTIDE SEQUENCE [LARGE SCALE GENOMIC DNA]</scope>
    <source>
        <strain evidence="2 3">MWH-VicM1</strain>
    </source>
</reference>
<keyword evidence="2" id="KW-0347">Helicase</keyword>
<keyword evidence="3" id="KW-1185">Reference proteome</keyword>
<dbReference type="GO" id="GO:0004386">
    <property type="term" value="F:helicase activity"/>
    <property type="evidence" value="ECO:0007669"/>
    <property type="project" value="UniProtKB-KW"/>
</dbReference>
<dbReference type="AlphaFoldDB" id="A0A212T108"/>
<feature type="domain" description="PD-(D/E)XK endonuclease-like" evidence="1">
    <location>
        <begin position="659"/>
        <end position="922"/>
    </location>
</feature>
<dbReference type="Proteomes" id="UP000197215">
    <property type="component" value="Unassembled WGS sequence"/>
</dbReference>
<dbReference type="InterPro" id="IPR038726">
    <property type="entry name" value="PDDEXK_AddAB-type"/>
</dbReference>
<gene>
    <name evidence="2" type="ORF">SAMN06295916_0119</name>
</gene>
<sequence>MSYRQQHLLAPNRLVIEDLASLIWKITLAEGESPLVLLSTSGPAYGLRQALELARPTGISDHLVFLPRVLGLAQWLKETPGLRKEGPIKSDLERWFEVYKTLSDRSQLSQMLLGSSDASKWALAKNIIEVCDLLSDATLGIFDDVVDSALNDAVKKAYQGASQHIVEFETRIVLAFWEYLSTSQDPVVRQRRAIGLRLNEIKSGVSRQPLIYIETAKGTPGFEKSIAQLWDAYSDKASFHHCMMDQSAVALWPECISNEVSSRDDAVKANREQYFSELSRNNRHVYKASGFEDAAWQGAGAIQDLLQEGHQHIALIAQDRLVARRIRALLARFGKGLSVHDETGWKLSTTRAAASVMSWIDVLRQANGPTSIELMDFLKNPYINWSTWGLSDEQASDYLSHLEKRLIQADVRASWGGILLALQSQDVEVDAVSNLIKKLQELSHKWQMSERACSEWLEFLESDLKELGMFDALTKDVAGQQLLQSLQPMQLLNEYSLKQSEWLSLLSSIFEDASYIESNPRAKASVTILPLSATRLRRFNAWVMVGCDDGQLPSVSDSPMFLSGELKKILGCKTQTMEFEQQAMDLSQLMMSHSHWRMVWQSNGSAGEPKQPSPWLQRLYVNHADLLKQCIDVKATAYKPVTVVQPAPLLPTDYVKPASISPSAYRALRECPYRYYVTRLLGLREQNTLDVEVDLSLVGQALHAALRDFYHGLKTQAIVSDNPYEKAKLLKQRLFAISNKQFKPLLEVDGRWLAAWIEWETLIPDWINWHMEREEAGWVFHDGEKPVGFDLLTSFGSIRVSGFVDRLDIHPEHGVEVIDYKYSSKTSINKKKSNIEDDPQLVIYAKAVDGHDLVNGQAVAGASWVSIKEAKTAIQVEDLSEHMNELPAQMIADIEALWGGSPVVASAPDSVCQYCQARGICRKGMWS</sequence>
<protein>
    <submittedName>
        <fullName evidence="2">ATP-dependent helicase/nuclease subunit B</fullName>
    </submittedName>
</protein>
<dbReference type="Gene3D" id="3.90.320.10">
    <property type="match status" value="1"/>
</dbReference>
<dbReference type="Pfam" id="PF12705">
    <property type="entry name" value="PDDEXK_1"/>
    <property type="match status" value="1"/>
</dbReference>
<keyword evidence="2" id="KW-0378">Hydrolase</keyword>
<dbReference type="OrthoDB" id="9761147at2"/>
<keyword evidence="2" id="KW-0547">Nucleotide-binding</keyword>